<comment type="similarity">
    <text evidence="1">Belongs to the ATP-dependent AMP-binding enzyme family.</text>
</comment>
<dbReference type="Pfam" id="PF00501">
    <property type="entry name" value="AMP-binding"/>
    <property type="match status" value="1"/>
</dbReference>
<gene>
    <name evidence="6" type="ORF">ACFSFX_00800</name>
</gene>
<evidence type="ECO:0000256" key="3">
    <source>
        <dbReference type="SAM" id="MobiDB-lite"/>
    </source>
</evidence>
<evidence type="ECO:0000256" key="1">
    <source>
        <dbReference type="ARBA" id="ARBA00006432"/>
    </source>
</evidence>
<proteinExistence type="inferred from homology"/>
<feature type="domain" description="AMP-dependent synthetase/ligase" evidence="4">
    <location>
        <begin position="331"/>
        <end position="734"/>
    </location>
</feature>
<sequence>MVALPGVDPAWPAYRDVPSTAAVDPAGTTNTWHYLDNGSQLPEPPRGTLLCVHGNPTWSFLWRSVLAAGVEHGWRVIAVDQLNMGLSERTGRFRRLADRVEDLNDFVESIGLTGPVITVGHDWGGVVSLGFADRRRDLLSGVVLTNTAIHQDPDRQIPAPLRLALHPMVHRWGTKDTSAFLDVTHSLARPSLSKEVREAFLLPYRSGARRQGIADFVADIPVGPSHPSYPALRSIAEGIRTLEVPALMLWGPEDPIFSDTYLNDLAERLPQADIHRFEGASHLVGEDRDIATPLFRWLNGAGSGDAGSPDAESGDAESSTFTPLEHELTQRAAGPHADELAVADMGADGRIARSLSWQGLDREVQTLAAALLRIGVRRGSRISLMVPPGVELTVLLYACLRIGAVIIVADAGLGRKGLSKAVRGTVPDFLIGIDLALTAAKLFNWPGRRISVASLPAAQRKLLGVQHSLAELRTAGERGTSTMTDDGLDPDGLDPSGLDPDADAAILFTSGSTGPAKGVVYTHRRLAAMRDTLAQTFTIRPGDGLVAGFAPFALLGPALGTTSITPDMDVTKPKTLSAAALADAVAAIHATTVFASPAALRNILATQGELTAAHREALAGVSLLLSAGAPVPSRLLTELLDILPGASLHTPYGMTEALPVTDVDLEVILSAEADAAAGSVVGAGNGVCVGRAVSGAQLTVSPLSEEGTGDGDPTTAAGITGEILVHAPHVKERYHRLWVTQRESSRTGGWHRTGDVGHFDGAGRLWVEGRLPHIVTASTGVVTPVGVEQALESLDAVGLAALVGVGPAGTQAVVAVVETVPPVKKPGLAGAKLAAQARGAARSVGVELSAVLAVPSLPTDIRHNAKIDRTAVAAWAAGVLAGGRIGKL</sequence>
<accession>A0ABW4Q1F2</accession>
<dbReference type="Proteomes" id="UP001597307">
    <property type="component" value="Unassembled WGS sequence"/>
</dbReference>
<dbReference type="PANTHER" id="PTHR43201:SF5">
    <property type="entry name" value="MEDIUM-CHAIN ACYL-COA LIGASE ACSF2, MITOCHONDRIAL"/>
    <property type="match status" value="1"/>
</dbReference>
<evidence type="ECO:0000259" key="5">
    <source>
        <dbReference type="Pfam" id="PF00561"/>
    </source>
</evidence>
<dbReference type="InterPro" id="IPR042099">
    <property type="entry name" value="ANL_N_sf"/>
</dbReference>
<feature type="domain" description="AB hydrolase-1" evidence="5">
    <location>
        <begin position="48"/>
        <end position="287"/>
    </location>
</feature>
<dbReference type="InterPro" id="IPR000873">
    <property type="entry name" value="AMP-dep_synth/lig_dom"/>
</dbReference>
<evidence type="ECO:0000313" key="6">
    <source>
        <dbReference type="EMBL" id="MFD1845135.1"/>
    </source>
</evidence>
<evidence type="ECO:0000259" key="4">
    <source>
        <dbReference type="Pfam" id="PF00501"/>
    </source>
</evidence>
<protein>
    <submittedName>
        <fullName evidence="6">Alpha/beta fold hydrolase</fullName>
    </submittedName>
</protein>
<keyword evidence="6" id="KW-0378">Hydrolase</keyword>
<organism evidence="6 7">
    <name type="scientific">Arthrobacter flavus</name>
    <dbReference type="NCBI Taxonomy" id="95172"/>
    <lineage>
        <taxon>Bacteria</taxon>
        <taxon>Bacillati</taxon>
        <taxon>Actinomycetota</taxon>
        <taxon>Actinomycetes</taxon>
        <taxon>Micrococcales</taxon>
        <taxon>Micrococcaceae</taxon>
        <taxon>Arthrobacter</taxon>
    </lineage>
</organism>
<dbReference type="EMBL" id="JBHUGA010000002">
    <property type="protein sequence ID" value="MFD1845135.1"/>
    <property type="molecule type" value="Genomic_DNA"/>
</dbReference>
<name>A0ABW4Q1F2_9MICC</name>
<keyword evidence="7" id="KW-1185">Reference proteome</keyword>
<dbReference type="InterPro" id="IPR029058">
    <property type="entry name" value="AB_hydrolase_fold"/>
</dbReference>
<dbReference type="InterPro" id="IPR020845">
    <property type="entry name" value="AMP-binding_CS"/>
</dbReference>
<keyword evidence="2" id="KW-0436">Ligase</keyword>
<reference evidence="7" key="1">
    <citation type="journal article" date="2019" name="Int. J. Syst. Evol. Microbiol.">
        <title>The Global Catalogue of Microorganisms (GCM) 10K type strain sequencing project: providing services to taxonomists for standard genome sequencing and annotation.</title>
        <authorList>
            <consortium name="The Broad Institute Genomics Platform"/>
            <consortium name="The Broad Institute Genome Sequencing Center for Infectious Disease"/>
            <person name="Wu L."/>
            <person name="Ma J."/>
        </authorList>
    </citation>
    <scope>NUCLEOTIDE SEQUENCE [LARGE SCALE GENOMIC DNA]</scope>
    <source>
        <strain evidence="7">JCM 11496</strain>
    </source>
</reference>
<dbReference type="PANTHER" id="PTHR43201">
    <property type="entry name" value="ACYL-COA SYNTHETASE"/>
    <property type="match status" value="1"/>
</dbReference>
<dbReference type="RefSeq" id="WP_343877138.1">
    <property type="nucleotide sequence ID" value="NZ_BAAAIJ010000002.1"/>
</dbReference>
<dbReference type="PROSITE" id="PS00455">
    <property type="entry name" value="AMP_BINDING"/>
    <property type="match status" value="1"/>
</dbReference>
<evidence type="ECO:0000256" key="2">
    <source>
        <dbReference type="ARBA" id="ARBA00022598"/>
    </source>
</evidence>
<dbReference type="Pfam" id="PF00561">
    <property type="entry name" value="Abhydrolase_1"/>
    <property type="match status" value="1"/>
</dbReference>
<dbReference type="Gene3D" id="3.40.50.1820">
    <property type="entry name" value="alpha/beta hydrolase"/>
    <property type="match status" value="1"/>
</dbReference>
<dbReference type="SUPFAM" id="SSF56801">
    <property type="entry name" value="Acetyl-CoA synthetase-like"/>
    <property type="match status" value="1"/>
</dbReference>
<evidence type="ECO:0000313" key="7">
    <source>
        <dbReference type="Proteomes" id="UP001597307"/>
    </source>
</evidence>
<feature type="region of interest" description="Disordered" evidence="3">
    <location>
        <begin position="475"/>
        <end position="494"/>
    </location>
</feature>
<dbReference type="SUPFAM" id="SSF53474">
    <property type="entry name" value="alpha/beta-Hydrolases"/>
    <property type="match status" value="1"/>
</dbReference>
<dbReference type="PRINTS" id="PR00111">
    <property type="entry name" value="ABHYDROLASE"/>
</dbReference>
<comment type="caution">
    <text evidence="6">The sequence shown here is derived from an EMBL/GenBank/DDBJ whole genome shotgun (WGS) entry which is preliminary data.</text>
</comment>
<dbReference type="Gene3D" id="3.40.50.12780">
    <property type="entry name" value="N-terminal domain of ligase-like"/>
    <property type="match status" value="1"/>
</dbReference>
<dbReference type="GO" id="GO:0016787">
    <property type="term" value="F:hydrolase activity"/>
    <property type="evidence" value="ECO:0007669"/>
    <property type="project" value="UniProtKB-KW"/>
</dbReference>
<dbReference type="InterPro" id="IPR000073">
    <property type="entry name" value="AB_hydrolase_1"/>
</dbReference>